<dbReference type="SUPFAM" id="SSF53955">
    <property type="entry name" value="Lysozyme-like"/>
    <property type="match status" value="1"/>
</dbReference>
<feature type="domain" description="Transglycosylase SLT" evidence="1">
    <location>
        <begin position="85"/>
        <end position="160"/>
    </location>
</feature>
<evidence type="ECO:0000259" key="1">
    <source>
        <dbReference type="Pfam" id="PF01464"/>
    </source>
</evidence>
<comment type="caution">
    <text evidence="2">The sequence shown here is derived from an EMBL/GenBank/DDBJ whole genome shotgun (WGS) entry which is preliminary data.</text>
</comment>
<evidence type="ECO:0000313" key="2">
    <source>
        <dbReference type="EMBL" id="OGG26349.1"/>
    </source>
</evidence>
<dbReference type="InterPro" id="IPR023346">
    <property type="entry name" value="Lysozyme-like_dom_sf"/>
</dbReference>
<dbReference type="InterPro" id="IPR008258">
    <property type="entry name" value="Transglycosylase_SLT_dom_1"/>
</dbReference>
<dbReference type="Pfam" id="PF01464">
    <property type="entry name" value="SLT"/>
    <property type="match status" value="1"/>
</dbReference>
<organism evidence="2 3">
    <name type="scientific">Candidatus Gottesmanbacteria bacterium RIFCSPLOWO2_01_FULL_39_12b</name>
    <dbReference type="NCBI Taxonomy" id="1798388"/>
    <lineage>
        <taxon>Bacteria</taxon>
        <taxon>Candidatus Gottesmaniibacteriota</taxon>
    </lineage>
</organism>
<reference evidence="2 3" key="1">
    <citation type="journal article" date="2016" name="Nat. Commun.">
        <title>Thousands of microbial genomes shed light on interconnected biogeochemical processes in an aquifer system.</title>
        <authorList>
            <person name="Anantharaman K."/>
            <person name="Brown C.T."/>
            <person name="Hug L.A."/>
            <person name="Sharon I."/>
            <person name="Castelle C.J."/>
            <person name="Probst A.J."/>
            <person name="Thomas B.C."/>
            <person name="Singh A."/>
            <person name="Wilkins M.J."/>
            <person name="Karaoz U."/>
            <person name="Brodie E.L."/>
            <person name="Williams K.H."/>
            <person name="Hubbard S.S."/>
            <person name="Banfield J.F."/>
        </authorList>
    </citation>
    <scope>NUCLEOTIDE SEQUENCE [LARGE SCALE GENOMIC DNA]</scope>
</reference>
<dbReference type="Proteomes" id="UP000176609">
    <property type="component" value="Unassembled WGS sequence"/>
</dbReference>
<name>A0A1F6ANT7_9BACT</name>
<dbReference type="EMBL" id="MFJR01000010">
    <property type="protein sequence ID" value="OGG26349.1"/>
    <property type="molecule type" value="Genomic_DNA"/>
</dbReference>
<protein>
    <recommendedName>
        <fullName evidence="1">Transglycosylase SLT domain-containing protein</fullName>
    </recommendedName>
</protein>
<dbReference type="AlphaFoldDB" id="A0A1F6ANT7"/>
<evidence type="ECO:0000313" key="3">
    <source>
        <dbReference type="Proteomes" id="UP000176609"/>
    </source>
</evidence>
<proteinExistence type="predicted"/>
<dbReference type="Gene3D" id="1.10.530.10">
    <property type="match status" value="1"/>
</dbReference>
<gene>
    <name evidence="2" type="ORF">A2960_03390</name>
</gene>
<sequence>MKWIIFAISIGIILIYQFSLQKGEHQKSINPVQNSISNPVSPSPFEYIVITTTPIPTNTPKPTRTGTPTPTPTVHVITSDQINDLFTKYSNLYSVSRDLLWKIAVCESHVNPFALNGIYGGMFQFSASSWIAMRKMMNIPDNPALRFDPEEAIKTAAFKLSVGGIGAWSNCIKQ</sequence>
<accession>A0A1F6ANT7</accession>